<organism evidence="1 2">
    <name type="scientific">Pseudomonas gingeri</name>
    <dbReference type="NCBI Taxonomy" id="117681"/>
    <lineage>
        <taxon>Bacteria</taxon>
        <taxon>Pseudomonadati</taxon>
        <taxon>Pseudomonadota</taxon>
        <taxon>Gammaproteobacteria</taxon>
        <taxon>Pseudomonadales</taxon>
        <taxon>Pseudomonadaceae</taxon>
        <taxon>Pseudomonas</taxon>
    </lineage>
</organism>
<dbReference type="EMBL" id="JACAQE010000002">
    <property type="protein sequence ID" value="NWC13120.1"/>
    <property type="molecule type" value="Genomic_DNA"/>
</dbReference>
<proteinExistence type="predicted"/>
<accession>A0A7Y8CBE2</accession>
<protein>
    <submittedName>
        <fullName evidence="1">Uncharacterized protein</fullName>
    </submittedName>
</protein>
<evidence type="ECO:0000313" key="1">
    <source>
        <dbReference type="EMBL" id="NWC13120.1"/>
    </source>
</evidence>
<gene>
    <name evidence="1" type="ORF">HX845_05690</name>
</gene>
<comment type="caution">
    <text evidence="1">The sequence shown here is derived from an EMBL/GenBank/DDBJ whole genome shotgun (WGS) entry which is preliminary data.</text>
</comment>
<dbReference type="RefSeq" id="WP_146049170.1">
    <property type="nucleotide sequence ID" value="NZ_JACAOR010000001.1"/>
</dbReference>
<evidence type="ECO:0000313" key="2">
    <source>
        <dbReference type="Proteomes" id="UP000517547"/>
    </source>
</evidence>
<dbReference type="AlphaFoldDB" id="A0A7Y8CBE2"/>
<reference evidence="1 2" key="1">
    <citation type="submission" date="2020-04" db="EMBL/GenBank/DDBJ databases">
        <title>Molecular characterization of pseudomonads from Agaricus bisporus reveal novel blotch 2 pathogens in Western Europe.</title>
        <authorList>
            <person name="Taparia T."/>
            <person name="Krijger M."/>
            <person name="Haynes E."/>
            <person name="Elpinstone J.G."/>
            <person name="Noble R."/>
            <person name="Van Der Wolf J."/>
        </authorList>
    </citation>
    <scope>NUCLEOTIDE SEQUENCE [LARGE SCALE GENOMIC DNA]</scope>
    <source>
        <strain evidence="1 2">IPO3738</strain>
    </source>
</reference>
<dbReference type="GeneID" id="65555384"/>
<dbReference type="Proteomes" id="UP000517547">
    <property type="component" value="Unassembled WGS sequence"/>
</dbReference>
<sequence>MTIDTGDKRSSNDSGTVLADGKVMPQLFSGALLEQLLGHTLLHHPLVKTLATVPGAVAFFNRKQ</sequence>
<name>A0A7Y8CBE2_9PSED</name>